<protein>
    <submittedName>
        <fullName evidence="1">Uncharacterized protein</fullName>
    </submittedName>
</protein>
<dbReference type="EMBL" id="JAPYKO010000005">
    <property type="protein sequence ID" value="MEI9402624.1"/>
    <property type="molecule type" value="Genomic_DNA"/>
</dbReference>
<evidence type="ECO:0000313" key="2">
    <source>
        <dbReference type="Proteomes" id="UP001366503"/>
    </source>
</evidence>
<dbReference type="RefSeq" id="WP_337093006.1">
    <property type="nucleotide sequence ID" value="NZ_JAPYKO010000005.1"/>
</dbReference>
<sequence>MTEQKPVRLPDPASVETVLAALEPQSADVELAPALNKAFPGFVFTVATIDDPYWCNPHDVVAADGTRLGDHRAWVEYELAEVGSDLNAFWNRHRQSGEKFAEWRGTTAFAFAPTGPGVADFVQISLDREIEVLAGAVVDPDYRPRNVDDLFEPTWVLRGSEVETQQLAGPVYRLRGRSGGGIVHMRSFLARRTRIERELREAQRPELENRVIREVRPDGTLDTAFFDANPDWFDFVPRENRFFADWERSSAAANRIFAHWAFDIHDLEDRDRREIGFIPRPLKMPTERLLADEGVSVHRLMERIEAIDTEIGLPFAWFFLMTHGHWVDPNVGRAIADGLRTGRVRLPDQDAAILLAWADKPYLF</sequence>
<gene>
    <name evidence="1" type="ORF">O7A05_10710</name>
</gene>
<organism evidence="1 2">
    <name type="scientific">Mesorhizobium argentiipisi</name>
    <dbReference type="NCBI Taxonomy" id="3015175"/>
    <lineage>
        <taxon>Bacteria</taxon>
        <taxon>Pseudomonadati</taxon>
        <taxon>Pseudomonadota</taxon>
        <taxon>Alphaproteobacteria</taxon>
        <taxon>Hyphomicrobiales</taxon>
        <taxon>Phyllobacteriaceae</taxon>
        <taxon>Mesorhizobium</taxon>
    </lineage>
</organism>
<evidence type="ECO:0000313" key="1">
    <source>
        <dbReference type="EMBL" id="MEI9402624.1"/>
    </source>
</evidence>
<name>A0ABU8KCR3_9HYPH</name>
<comment type="caution">
    <text evidence="1">The sequence shown here is derived from an EMBL/GenBank/DDBJ whole genome shotgun (WGS) entry which is preliminary data.</text>
</comment>
<dbReference type="Proteomes" id="UP001366503">
    <property type="component" value="Unassembled WGS sequence"/>
</dbReference>
<accession>A0ABU8KCR3</accession>
<keyword evidence="2" id="KW-1185">Reference proteome</keyword>
<reference evidence="1 2" key="1">
    <citation type="submission" date="2022-12" db="EMBL/GenBank/DDBJ databases">
        <authorList>
            <person name="Muema E."/>
        </authorList>
    </citation>
    <scope>NUCLEOTIDE SEQUENCE [LARGE SCALE GENOMIC DNA]</scope>
    <source>
        <strain evidence="2">1330</strain>
    </source>
</reference>
<proteinExistence type="predicted"/>